<dbReference type="InterPro" id="IPR008979">
    <property type="entry name" value="Galactose-bd-like_sf"/>
</dbReference>
<evidence type="ECO:0000313" key="2">
    <source>
        <dbReference type="EMBL" id="KAK2140592.1"/>
    </source>
</evidence>
<evidence type="ECO:0000313" key="3">
    <source>
        <dbReference type="Proteomes" id="UP001208570"/>
    </source>
</evidence>
<comment type="caution">
    <text evidence="2">The sequence shown here is derived from an EMBL/GenBank/DDBJ whole genome shotgun (WGS) entry which is preliminary data.</text>
</comment>
<organism evidence="2 3">
    <name type="scientific">Paralvinella palmiformis</name>
    <dbReference type="NCBI Taxonomy" id="53620"/>
    <lineage>
        <taxon>Eukaryota</taxon>
        <taxon>Metazoa</taxon>
        <taxon>Spiralia</taxon>
        <taxon>Lophotrochozoa</taxon>
        <taxon>Annelida</taxon>
        <taxon>Polychaeta</taxon>
        <taxon>Sedentaria</taxon>
        <taxon>Canalipalpata</taxon>
        <taxon>Terebellida</taxon>
        <taxon>Terebelliformia</taxon>
        <taxon>Alvinellidae</taxon>
        <taxon>Paralvinella</taxon>
    </lineage>
</organism>
<evidence type="ECO:0000256" key="1">
    <source>
        <dbReference type="SAM" id="SignalP"/>
    </source>
</evidence>
<dbReference type="AlphaFoldDB" id="A0AAD9ITC2"/>
<sequence>MRIHILVVFLWIYVSDFRTAANTQSLFQRSTDYSPLNSYTKTSLSGRYESLLHCILACSWSEDCSAISYNYDSDYDPEGVHCDMMQIPNGRIGYLEPRPDTYYMQDVLRVKYLAVAINLTTEDASCNASSTTNETTSCTNLWDGRTDTTLGTEWITMNEDVDGWVVIQWASYIDMIALEIQNRCWLAEQCSKLKIEFGDKTAMTIIRHCKDGINWRDCKVLSREFYSLFKPVIVNKVSITCLEDCADSGNDDSWGLQEVKIWKVFAD</sequence>
<feature type="chain" id="PRO_5042235325" description="Apple domain-containing protein" evidence="1">
    <location>
        <begin position="21"/>
        <end position="267"/>
    </location>
</feature>
<dbReference type="SUPFAM" id="SSF49785">
    <property type="entry name" value="Galactose-binding domain-like"/>
    <property type="match status" value="1"/>
</dbReference>
<protein>
    <recommendedName>
        <fullName evidence="4">Apple domain-containing protein</fullName>
    </recommendedName>
</protein>
<reference evidence="2" key="1">
    <citation type="journal article" date="2023" name="Mol. Biol. Evol.">
        <title>Third-Generation Sequencing Reveals the Adaptive Role of the Epigenome in Three Deep-Sea Polychaetes.</title>
        <authorList>
            <person name="Perez M."/>
            <person name="Aroh O."/>
            <person name="Sun Y."/>
            <person name="Lan Y."/>
            <person name="Juniper S.K."/>
            <person name="Young C.R."/>
            <person name="Angers B."/>
            <person name="Qian P.Y."/>
        </authorList>
    </citation>
    <scope>NUCLEOTIDE SEQUENCE</scope>
    <source>
        <strain evidence="2">P08H-3</strain>
    </source>
</reference>
<gene>
    <name evidence="2" type="ORF">LSH36_1296g00005</name>
</gene>
<accession>A0AAD9ITC2</accession>
<keyword evidence="1" id="KW-0732">Signal</keyword>
<dbReference type="Proteomes" id="UP001208570">
    <property type="component" value="Unassembled WGS sequence"/>
</dbReference>
<evidence type="ECO:0008006" key="4">
    <source>
        <dbReference type="Google" id="ProtNLM"/>
    </source>
</evidence>
<dbReference type="EMBL" id="JAODUP010001296">
    <property type="protein sequence ID" value="KAK2140592.1"/>
    <property type="molecule type" value="Genomic_DNA"/>
</dbReference>
<name>A0AAD9ITC2_9ANNE</name>
<dbReference type="Gene3D" id="2.60.120.260">
    <property type="entry name" value="Galactose-binding domain-like"/>
    <property type="match status" value="1"/>
</dbReference>
<proteinExistence type="predicted"/>
<keyword evidence="3" id="KW-1185">Reference proteome</keyword>
<feature type="signal peptide" evidence="1">
    <location>
        <begin position="1"/>
        <end position="20"/>
    </location>
</feature>